<organism evidence="3 4">
    <name type="scientific">Legionella oakridgensis</name>
    <dbReference type="NCBI Taxonomy" id="29423"/>
    <lineage>
        <taxon>Bacteria</taxon>
        <taxon>Pseudomonadati</taxon>
        <taxon>Pseudomonadota</taxon>
        <taxon>Gammaproteobacteria</taxon>
        <taxon>Legionellales</taxon>
        <taxon>Legionellaceae</taxon>
        <taxon>Legionella</taxon>
    </lineage>
</organism>
<dbReference type="RefSeq" id="WP_025385873.1">
    <property type="nucleotide sequence ID" value="NZ_KV441806.1"/>
</dbReference>
<dbReference type="InterPro" id="IPR015392">
    <property type="entry name" value="TehB/YeaR-like_dom"/>
</dbReference>
<dbReference type="CDD" id="cd02440">
    <property type="entry name" value="AdoMet_MTases"/>
    <property type="match status" value="1"/>
</dbReference>
<dbReference type="Pfam" id="PF03848">
    <property type="entry name" value="TehB"/>
    <property type="match status" value="1"/>
</dbReference>
<dbReference type="Gene3D" id="2.60.120.10">
    <property type="entry name" value="Jelly Rolls"/>
    <property type="match status" value="1"/>
</dbReference>
<sequence length="298" mass="34148">MFKFQDDLICYNQTDIAHDGNLIFFLEKHSTKEGTWGFLQLTSGEIDFIFLDGSGQELSRQRLNQMNAYQLIPPASWHKIQPISEVFTASLEFYCKPHRFFNKKHRLATVHTDLLYVYQTYIQKQGKLDILDVGCGSGRNLLFLGLAGHRVTGIDINESSLQQIDRIAHQEKMTTVMTRVHDLHQPLDFEVNAFDFVVSTVSLQFLQPERILSLLTELQSATRPQGLHFLVFPIATKTFALPDSFTYLAASHELYEFYQNCGWSILEYKETVGHLHKLEESGKPMQGLFGLLLAQKIA</sequence>
<evidence type="ECO:0000313" key="4">
    <source>
        <dbReference type="Proteomes" id="UP000054858"/>
    </source>
</evidence>
<dbReference type="Gene3D" id="3.40.50.150">
    <property type="entry name" value="Vaccinia Virus protein VP39"/>
    <property type="match status" value="1"/>
</dbReference>
<evidence type="ECO:0000313" key="3">
    <source>
        <dbReference type="EMBL" id="KTD37885.1"/>
    </source>
</evidence>
<dbReference type="PANTHER" id="PTHR43861">
    <property type="entry name" value="TRANS-ACONITATE 2-METHYLTRANSFERASE-RELATED"/>
    <property type="match status" value="1"/>
</dbReference>
<comment type="caution">
    <text evidence="3">The sequence shown here is derived from an EMBL/GenBank/DDBJ whole genome shotgun (WGS) entry which is preliminary data.</text>
</comment>
<dbReference type="Pfam" id="PF09313">
    <property type="entry name" value="TehB-like"/>
    <property type="match status" value="1"/>
</dbReference>
<dbReference type="Proteomes" id="UP000054858">
    <property type="component" value="Unassembled WGS sequence"/>
</dbReference>
<name>A0A0W0WZZ8_9GAMM</name>
<evidence type="ECO:0000259" key="1">
    <source>
        <dbReference type="Pfam" id="PF03848"/>
    </source>
</evidence>
<proteinExistence type="predicted"/>
<feature type="domain" description="Tellurite resistance methyltransferase TehB-like" evidence="1">
    <location>
        <begin position="93"/>
        <end position="286"/>
    </location>
</feature>
<dbReference type="AlphaFoldDB" id="A0A0W0WZZ8"/>
<feature type="domain" description="TehB/YeaR-like" evidence="2">
    <location>
        <begin position="25"/>
        <end position="85"/>
    </location>
</feature>
<protein>
    <submittedName>
        <fullName evidence="3">Tellurite resistance protein TehB</fullName>
    </submittedName>
</protein>
<dbReference type="SUPFAM" id="SSF51197">
    <property type="entry name" value="Clavaminate synthase-like"/>
    <property type="match status" value="1"/>
</dbReference>
<gene>
    <name evidence="3" type="ORF">Loak_1561</name>
</gene>
<dbReference type="InterPro" id="IPR015985">
    <property type="entry name" value="TehB-like_dom"/>
</dbReference>
<reference evidence="3 4" key="1">
    <citation type="submission" date="2015-11" db="EMBL/GenBank/DDBJ databases">
        <title>Genomic analysis of 38 Legionella species identifies large and diverse effector repertoires.</title>
        <authorList>
            <person name="Burstein D."/>
            <person name="Amaro F."/>
            <person name="Zusman T."/>
            <person name="Lifshitz Z."/>
            <person name="Cohen O."/>
            <person name="Gilbert J.A."/>
            <person name="Pupko T."/>
            <person name="Shuman H.A."/>
            <person name="Segal G."/>
        </authorList>
    </citation>
    <scope>NUCLEOTIDE SEQUENCE [LARGE SCALE GENOMIC DNA]</scope>
    <source>
        <strain evidence="3 4">Oak Ridge-10</strain>
    </source>
</reference>
<dbReference type="PATRIC" id="fig|29423.5.peg.1636"/>
<evidence type="ECO:0000259" key="2">
    <source>
        <dbReference type="Pfam" id="PF09313"/>
    </source>
</evidence>
<dbReference type="InterPro" id="IPR029063">
    <property type="entry name" value="SAM-dependent_MTases_sf"/>
</dbReference>
<dbReference type="InterPro" id="IPR014710">
    <property type="entry name" value="RmlC-like_jellyroll"/>
</dbReference>
<accession>A0A0W0WZZ8</accession>
<dbReference type="PANTHER" id="PTHR43861:SF1">
    <property type="entry name" value="TRANS-ACONITATE 2-METHYLTRANSFERASE"/>
    <property type="match status" value="1"/>
</dbReference>
<dbReference type="EMBL" id="LNYP01000029">
    <property type="protein sequence ID" value="KTD37885.1"/>
    <property type="molecule type" value="Genomic_DNA"/>
</dbReference>
<dbReference type="SUPFAM" id="SSF53335">
    <property type="entry name" value="S-adenosyl-L-methionine-dependent methyltransferases"/>
    <property type="match status" value="1"/>
</dbReference>